<gene>
    <name evidence="12" type="ORF">BGI42_08300</name>
</gene>
<evidence type="ECO:0000313" key="12">
    <source>
        <dbReference type="EMBL" id="AOR23732.1"/>
    </source>
</evidence>
<dbReference type="Pfam" id="PF00528">
    <property type="entry name" value="BPD_transp_1"/>
    <property type="match status" value="1"/>
</dbReference>
<feature type="transmembrane region" description="Helical" evidence="9">
    <location>
        <begin position="355"/>
        <end position="381"/>
    </location>
</feature>
<name>A0A1D7XK79_9CLOT</name>
<keyword evidence="8 9" id="KW-0472">Membrane</keyword>
<dbReference type="EMBL" id="CP017253">
    <property type="protein sequence ID" value="AOR23732.1"/>
    <property type="molecule type" value="Genomic_DNA"/>
</dbReference>
<evidence type="ECO:0000256" key="7">
    <source>
        <dbReference type="ARBA" id="ARBA00022989"/>
    </source>
</evidence>
<evidence type="ECO:0000313" key="13">
    <source>
        <dbReference type="Proteomes" id="UP000094652"/>
    </source>
</evidence>
<dbReference type="RefSeq" id="WP_069679881.1">
    <property type="nucleotide sequence ID" value="NZ_CP017253.2"/>
</dbReference>
<evidence type="ECO:0000256" key="2">
    <source>
        <dbReference type="ARBA" id="ARBA00009047"/>
    </source>
</evidence>
<dbReference type="STRING" id="394958.BGI42_08300"/>
<evidence type="ECO:0000256" key="5">
    <source>
        <dbReference type="ARBA" id="ARBA00022597"/>
    </source>
</evidence>
<reference evidence="13" key="1">
    <citation type="submission" date="2016-09" db="EMBL/GenBank/DDBJ databases">
        <title>Genomics of Clostridium taeniosporum, an organism which forms endospores with ribbon-like appendages.</title>
        <authorList>
            <person name="Walker J.R."/>
        </authorList>
    </citation>
    <scope>NUCLEOTIDE SEQUENCE [LARGE SCALE GENOMIC DNA]</scope>
    <source>
        <strain evidence="13">1/k</strain>
    </source>
</reference>
<dbReference type="SUPFAM" id="SSF160964">
    <property type="entry name" value="MalF N-terminal region-like"/>
    <property type="match status" value="1"/>
</dbReference>
<evidence type="ECO:0000256" key="10">
    <source>
        <dbReference type="RuleBase" id="RU367050"/>
    </source>
</evidence>
<dbReference type="OrthoDB" id="9778687at2"/>
<sequence>MKGKKSLLLSCFFWGSGQFFICKQKIKGLIFFVMQLLFIGIELYSGFWIEWGQGLVPNFTIRLHGGFFTKGIWGLITLGKKVGGKYGDHSSMLLINGVIASILIAIFILIYVWNLKDAYSTGKKIDETKKYITSKEFFKHLYSTKFPYIILTPIAIMFVFIVVMPILFSILTAFLNYNRDHLPPGNLLSWVGFENFKKLFTVPIWSKTFFKVLIWNIIWTFVSTFSSYFLGVFQALILNNKSVKYKKVFRTILILPWAIPPIISLMVFRNLLNGQFGPINQMLINMGIISDKIPFLSDPILAKIMVIVVNLWVSFPMFMVMILGVLSNVDNSIYDAAAIDGANKIQVFKKITMPLIFLATTPNLIMSLAANFNAFGAIYFLTQGGPLNSELQFAGDTDILISWIYKLTLNQQMYNMAAVMSVLIFILIGGFSFWKFKNTVTFKEL</sequence>
<dbReference type="GO" id="GO:0015423">
    <property type="term" value="F:ABC-type maltose transporter activity"/>
    <property type="evidence" value="ECO:0007669"/>
    <property type="project" value="TreeGrafter"/>
</dbReference>
<feature type="transmembrane region" description="Helical" evidence="9">
    <location>
        <begin position="91"/>
        <end position="113"/>
    </location>
</feature>
<dbReference type="CDD" id="cd06261">
    <property type="entry name" value="TM_PBP2"/>
    <property type="match status" value="1"/>
</dbReference>
<feature type="transmembrane region" description="Helical" evidence="9">
    <location>
        <begin position="213"/>
        <end position="236"/>
    </location>
</feature>
<keyword evidence="4 10" id="KW-1003">Cell membrane</keyword>
<accession>A0A1D7XK79</accession>
<comment type="similarity">
    <text evidence="2 10">Belongs to the binding-protein-dependent transport system permease family. MalFG subfamily.</text>
</comment>
<dbReference type="PROSITE" id="PS50928">
    <property type="entry name" value="ABC_TM1"/>
    <property type="match status" value="1"/>
</dbReference>
<dbReference type="Gene3D" id="1.10.3720.10">
    <property type="entry name" value="MetI-like"/>
    <property type="match status" value="1"/>
</dbReference>
<evidence type="ECO:0000259" key="11">
    <source>
        <dbReference type="PROSITE" id="PS50928"/>
    </source>
</evidence>
<dbReference type="InterPro" id="IPR000515">
    <property type="entry name" value="MetI-like"/>
</dbReference>
<evidence type="ECO:0000256" key="4">
    <source>
        <dbReference type="ARBA" id="ARBA00022475"/>
    </source>
</evidence>
<dbReference type="GO" id="GO:1990060">
    <property type="term" value="C:maltose transport complex"/>
    <property type="evidence" value="ECO:0007669"/>
    <property type="project" value="TreeGrafter"/>
</dbReference>
<evidence type="ECO:0000256" key="1">
    <source>
        <dbReference type="ARBA" id="ARBA00004651"/>
    </source>
</evidence>
<comment type="subcellular location">
    <subcellularLocation>
        <location evidence="1 9">Cell membrane</location>
        <topology evidence="1 9">Multi-pass membrane protein</topology>
    </subcellularLocation>
</comment>
<dbReference type="GO" id="GO:0042956">
    <property type="term" value="P:maltodextrin transmembrane transport"/>
    <property type="evidence" value="ECO:0007669"/>
    <property type="project" value="TreeGrafter"/>
</dbReference>
<dbReference type="AlphaFoldDB" id="A0A1D7XK79"/>
<dbReference type="SUPFAM" id="SSF161098">
    <property type="entry name" value="MetI-like"/>
    <property type="match status" value="1"/>
</dbReference>
<keyword evidence="6 9" id="KW-0812">Transmembrane</keyword>
<dbReference type="PANTHER" id="PTHR47314">
    <property type="entry name" value="MALTOSE/MALTODEXTRIN TRANSPORT SYSTEM PERMEASE PROTEIN MALF"/>
    <property type="match status" value="1"/>
</dbReference>
<dbReference type="KEGG" id="ctae:BGI42_08300"/>
<feature type="transmembrane region" description="Helical" evidence="9">
    <location>
        <begin position="413"/>
        <end position="434"/>
    </location>
</feature>
<proteinExistence type="inferred from homology"/>
<keyword evidence="3 9" id="KW-0813">Transport</keyword>
<protein>
    <recommendedName>
        <fullName evidence="10">Maltose/maltodextrin transport system permease protein</fullName>
    </recommendedName>
</protein>
<feature type="transmembrane region" description="Helical" evidence="9">
    <location>
        <begin position="29"/>
        <end position="49"/>
    </location>
</feature>
<feature type="transmembrane region" description="Helical" evidence="9">
    <location>
        <begin position="248"/>
        <end position="268"/>
    </location>
</feature>
<keyword evidence="7 9" id="KW-1133">Transmembrane helix</keyword>
<evidence type="ECO:0000256" key="3">
    <source>
        <dbReference type="ARBA" id="ARBA00022448"/>
    </source>
</evidence>
<feature type="transmembrane region" description="Helical" evidence="9">
    <location>
        <begin position="300"/>
        <end position="326"/>
    </location>
</feature>
<evidence type="ECO:0000256" key="8">
    <source>
        <dbReference type="ARBA" id="ARBA00023136"/>
    </source>
</evidence>
<dbReference type="Proteomes" id="UP000094652">
    <property type="component" value="Chromosome"/>
</dbReference>
<feature type="domain" description="ABC transmembrane type-1" evidence="11">
    <location>
        <begin position="213"/>
        <end position="435"/>
    </location>
</feature>
<keyword evidence="5 10" id="KW-0762">Sugar transport</keyword>
<organism evidence="12 13">
    <name type="scientific">Clostridium taeniosporum</name>
    <dbReference type="NCBI Taxonomy" id="394958"/>
    <lineage>
        <taxon>Bacteria</taxon>
        <taxon>Bacillati</taxon>
        <taxon>Bacillota</taxon>
        <taxon>Clostridia</taxon>
        <taxon>Eubacteriales</taxon>
        <taxon>Clostridiaceae</taxon>
        <taxon>Clostridium</taxon>
    </lineage>
</organism>
<evidence type="ECO:0000256" key="6">
    <source>
        <dbReference type="ARBA" id="ARBA00022692"/>
    </source>
</evidence>
<dbReference type="InterPro" id="IPR035906">
    <property type="entry name" value="MetI-like_sf"/>
</dbReference>
<evidence type="ECO:0000256" key="9">
    <source>
        <dbReference type="RuleBase" id="RU363032"/>
    </source>
</evidence>
<keyword evidence="13" id="KW-1185">Reference proteome</keyword>
<feature type="transmembrane region" description="Helical" evidence="9">
    <location>
        <begin position="148"/>
        <end position="175"/>
    </location>
</feature>
<comment type="function">
    <text evidence="10">Part of the ABC transporter complex MalEFGK involved in maltose/maltodextrin import. Probably responsible for the translocation of the substrate across the membrane.</text>
</comment>
<dbReference type="PANTHER" id="PTHR47314:SF1">
    <property type="entry name" value="MALTOSE_MALTODEXTRIN TRANSPORT SYSTEM PERMEASE PROTEIN MALF"/>
    <property type="match status" value="1"/>
</dbReference>